<dbReference type="InterPro" id="IPR010559">
    <property type="entry name" value="Sig_transdc_His_kin_internal"/>
</dbReference>
<dbReference type="GO" id="GO:0000155">
    <property type="term" value="F:phosphorelay sensor kinase activity"/>
    <property type="evidence" value="ECO:0007669"/>
    <property type="project" value="InterPro"/>
</dbReference>
<evidence type="ECO:0000256" key="1">
    <source>
        <dbReference type="SAM" id="MobiDB-lite"/>
    </source>
</evidence>
<keyword evidence="2" id="KW-1133">Transmembrane helix</keyword>
<dbReference type="SMART" id="SM00387">
    <property type="entry name" value="HATPase_c"/>
    <property type="match status" value="1"/>
</dbReference>
<evidence type="ECO:0000256" key="2">
    <source>
        <dbReference type="SAM" id="Phobius"/>
    </source>
</evidence>
<keyword evidence="5" id="KW-1185">Reference proteome</keyword>
<accession>A0A1M6S468</accession>
<feature type="transmembrane region" description="Helical" evidence="2">
    <location>
        <begin position="232"/>
        <end position="253"/>
    </location>
</feature>
<feature type="region of interest" description="Disordered" evidence="1">
    <location>
        <begin position="582"/>
        <end position="602"/>
    </location>
</feature>
<dbReference type="PANTHER" id="PTHR34220">
    <property type="entry name" value="SENSOR HISTIDINE KINASE YPDA"/>
    <property type="match status" value="1"/>
</dbReference>
<keyword evidence="4" id="KW-0418">Kinase</keyword>
<dbReference type="Pfam" id="PF02518">
    <property type="entry name" value="HATPase_c"/>
    <property type="match status" value="1"/>
</dbReference>
<dbReference type="Pfam" id="PF06580">
    <property type="entry name" value="His_kinase"/>
    <property type="match status" value="1"/>
</dbReference>
<feature type="transmembrane region" description="Helical" evidence="2">
    <location>
        <begin position="348"/>
        <end position="367"/>
    </location>
</feature>
<feature type="transmembrane region" description="Helical" evidence="2">
    <location>
        <begin position="387"/>
        <end position="405"/>
    </location>
</feature>
<dbReference type="InterPro" id="IPR003594">
    <property type="entry name" value="HATPase_dom"/>
</dbReference>
<dbReference type="Gene3D" id="2.60.120.260">
    <property type="entry name" value="Galactose-binding domain-like"/>
    <property type="match status" value="1"/>
</dbReference>
<feature type="transmembrane region" description="Helical" evidence="2">
    <location>
        <begin position="320"/>
        <end position="341"/>
    </location>
</feature>
<feature type="compositionally biased region" description="Basic and acidic residues" evidence="1">
    <location>
        <begin position="587"/>
        <end position="602"/>
    </location>
</feature>
<evidence type="ECO:0000313" key="4">
    <source>
        <dbReference type="EMBL" id="SHK39480.1"/>
    </source>
</evidence>
<evidence type="ECO:0000313" key="5">
    <source>
        <dbReference type="Proteomes" id="UP000184386"/>
    </source>
</evidence>
<keyword evidence="2" id="KW-0472">Membrane</keyword>
<dbReference type="InterPro" id="IPR008979">
    <property type="entry name" value="Galactose-bd-like_sf"/>
</dbReference>
<organism evidence="4 5">
    <name type="scientific">Anaerocolumna jejuensis DSM 15929</name>
    <dbReference type="NCBI Taxonomy" id="1121322"/>
    <lineage>
        <taxon>Bacteria</taxon>
        <taxon>Bacillati</taxon>
        <taxon>Bacillota</taxon>
        <taxon>Clostridia</taxon>
        <taxon>Lachnospirales</taxon>
        <taxon>Lachnospiraceae</taxon>
        <taxon>Anaerocolumna</taxon>
    </lineage>
</organism>
<dbReference type="STRING" id="1121322.SAMN02745136_02399"/>
<gene>
    <name evidence="4" type="ORF">SAMN02745136_02399</name>
</gene>
<feature type="transmembrane region" description="Helical" evidence="2">
    <location>
        <begin position="294"/>
        <end position="314"/>
    </location>
</feature>
<dbReference type="PANTHER" id="PTHR34220:SF7">
    <property type="entry name" value="SENSOR HISTIDINE KINASE YPDA"/>
    <property type="match status" value="1"/>
</dbReference>
<keyword evidence="4" id="KW-0808">Transferase</keyword>
<dbReference type="Proteomes" id="UP000184386">
    <property type="component" value="Unassembled WGS sequence"/>
</dbReference>
<sequence length="650" mass="73362">MWVLTFMLGISILIAIYYKMNHTDSFAVKGTVDTEESTVGSRGVFPLNGEWEFYWGQLLEPEDFKNGVGAPSYMVVPGSWRKDIYGQKYPEYGCATYRLTLTNVHPGVIYGIKKQSIRIASKIYVNGKLLIQSGVVSDSVKGEDMGNTPGAAYFQADAEKIEIIIQVSSHKIFGGGIAESIYFGDQQEITSFFAKNIVHDMLPIAFSFGVAAVYLIIVLLIPGYYKKEKASVFFPMGAASLALINGTIGERIVKYILPGISAEALLNLESVVICMGILSVMMTVYHLDKKFISTLFRNLVLLTQGLFALLYMVLPAETPGIRTLFIIIDLLTLFVIEYRVFYLYIKRTALGITGIEHGLLVLVLYFIDVYCIDQMVFTRGLIGNDRMSLISSVLYIFVWVFLLTYRYHAMFKKNEELTVALLESNYNMERISNHAERSEIAFLQAQIKPHFLFNSLNSILGLCYTNPSKASELLWHLAEFLKSAFDIDTTSEFIMIESELESIRSYVFIEKTRFGKRLEVEMDIEDSLKQQRIVPLLIQPLVENAIRHGALKREEGGKVRLSIQKEEGFGVVAVYDNGPGFSPNSRTRLDRKTGNTGTEREGVGVGNIKKRLMHHYGEELHIEEQEEGVKVWFRFHLEEEDGHGKGSNCG</sequence>
<dbReference type="EMBL" id="FRAC01000011">
    <property type="protein sequence ID" value="SHK39480.1"/>
    <property type="molecule type" value="Genomic_DNA"/>
</dbReference>
<dbReference type="SUPFAM" id="SSF55874">
    <property type="entry name" value="ATPase domain of HSP90 chaperone/DNA topoisomerase II/histidine kinase"/>
    <property type="match status" value="1"/>
</dbReference>
<feature type="transmembrane region" description="Helical" evidence="2">
    <location>
        <begin position="201"/>
        <end position="225"/>
    </location>
</feature>
<dbReference type="Gene3D" id="3.30.565.10">
    <property type="entry name" value="Histidine kinase-like ATPase, C-terminal domain"/>
    <property type="match status" value="1"/>
</dbReference>
<evidence type="ECO:0000259" key="3">
    <source>
        <dbReference type="SMART" id="SM00387"/>
    </source>
</evidence>
<dbReference type="AlphaFoldDB" id="A0A1M6S468"/>
<feature type="transmembrane region" description="Helical" evidence="2">
    <location>
        <begin position="265"/>
        <end position="287"/>
    </location>
</feature>
<reference evidence="4 5" key="1">
    <citation type="submission" date="2016-11" db="EMBL/GenBank/DDBJ databases">
        <authorList>
            <person name="Jaros S."/>
            <person name="Januszkiewicz K."/>
            <person name="Wedrychowicz H."/>
        </authorList>
    </citation>
    <scope>NUCLEOTIDE SEQUENCE [LARGE SCALE GENOMIC DNA]</scope>
    <source>
        <strain evidence="4 5">DSM 15929</strain>
    </source>
</reference>
<name>A0A1M6S468_9FIRM</name>
<proteinExistence type="predicted"/>
<dbReference type="InterPro" id="IPR036890">
    <property type="entry name" value="HATPase_C_sf"/>
</dbReference>
<keyword evidence="2" id="KW-0812">Transmembrane</keyword>
<dbReference type="SUPFAM" id="SSF49785">
    <property type="entry name" value="Galactose-binding domain-like"/>
    <property type="match status" value="1"/>
</dbReference>
<dbReference type="InterPro" id="IPR050640">
    <property type="entry name" value="Bact_2-comp_sensor_kinase"/>
</dbReference>
<feature type="domain" description="Histidine kinase/HSP90-like ATPase" evidence="3">
    <location>
        <begin position="529"/>
        <end position="639"/>
    </location>
</feature>
<protein>
    <submittedName>
        <fullName evidence="4">Histidine kinase-, DNA gyrase B-, and HSP90-like ATPase</fullName>
    </submittedName>
</protein>
<dbReference type="GO" id="GO:0016020">
    <property type="term" value="C:membrane"/>
    <property type="evidence" value="ECO:0007669"/>
    <property type="project" value="InterPro"/>
</dbReference>